<gene>
    <name evidence="1" type="ORF">COL8621_03745</name>
</gene>
<evidence type="ECO:0000313" key="2">
    <source>
        <dbReference type="Proteomes" id="UP000202922"/>
    </source>
</evidence>
<keyword evidence="2" id="KW-1185">Reference proteome</keyword>
<reference evidence="2" key="1">
    <citation type="submission" date="2017-05" db="EMBL/GenBank/DDBJ databases">
        <authorList>
            <person name="Rodrigo-Torres L."/>
            <person name="Arahal R. D."/>
            <person name="Lucena T."/>
        </authorList>
    </citation>
    <scope>NUCLEOTIDE SEQUENCE [LARGE SCALE GENOMIC DNA]</scope>
    <source>
        <strain evidence="2">CECT 8621</strain>
    </source>
</reference>
<sequence>MMKSGRHECELSGQALDWRQAQHLDSCGSEDVQQIVPEGFDYQLMFATKMLGLSGLGLFQRL</sequence>
<dbReference type="EMBL" id="FXYE01000005">
    <property type="protein sequence ID" value="SMX51215.1"/>
    <property type="molecule type" value="Genomic_DNA"/>
</dbReference>
<evidence type="ECO:0000313" key="1">
    <source>
        <dbReference type="EMBL" id="SMX51215.1"/>
    </source>
</evidence>
<name>A0A238L7Z7_9RHOB</name>
<dbReference type="Proteomes" id="UP000202922">
    <property type="component" value="Unassembled WGS sequence"/>
</dbReference>
<protein>
    <submittedName>
        <fullName evidence="1">Uncharacterized protein</fullName>
    </submittedName>
</protein>
<organism evidence="1 2">
    <name type="scientific">Actibacterium lipolyticum</name>
    <dbReference type="NCBI Taxonomy" id="1524263"/>
    <lineage>
        <taxon>Bacteria</taxon>
        <taxon>Pseudomonadati</taxon>
        <taxon>Pseudomonadota</taxon>
        <taxon>Alphaproteobacteria</taxon>
        <taxon>Rhodobacterales</taxon>
        <taxon>Roseobacteraceae</taxon>
        <taxon>Actibacterium</taxon>
    </lineage>
</organism>
<accession>A0A238L7Z7</accession>
<dbReference type="AlphaFoldDB" id="A0A238L7Z7"/>
<proteinExistence type="predicted"/>